<evidence type="ECO:0000313" key="2">
    <source>
        <dbReference type="EMBL" id="MFD0801934.1"/>
    </source>
</evidence>
<evidence type="ECO:0008006" key="4">
    <source>
        <dbReference type="Google" id="ProtNLM"/>
    </source>
</evidence>
<keyword evidence="1" id="KW-0812">Transmembrane</keyword>
<organism evidence="2 3">
    <name type="scientific">Streptomonospora algeriensis</name>
    <dbReference type="NCBI Taxonomy" id="995084"/>
    <lineage>
        <taxon>Bacteria</taxon>
        <taxon>Bacillati</taxon>
        <taxon>Actinomycetota</taxon>
        <taxon>Actinomycetes</taxon>
        <taxon>Streptosporangiales</taxon>
        <taxon>Nocardiopsidaceae</taxon>
        <taxon>Streptomonospora</taxon>
    </lineage>
</organism>
<gene>
    <name evidence="2" type="ORF">ACFQZU_11495</name>
</gene>
<protein>
    <recommendedName>
        <fullName evidence="4">DUF3558 domain-containing protein</fullName>
    </recommendedName>
</protein>
<keyword evidence="3" id="KW-1185">Reference proteome</keyword>
<reference evidence="3" key="1">
    <citation type="journal article" date="2019" name="Int. J. Syst. Evol. Microbiol.">
        <title>The Global Catalogue of Microorganisms (GCM) 10K type strain sequencing project: providing services to taxonomists for standard genome sequencing and annotation.</title>
        <authorList>
            <consortium name="The Broad Institute Genomics Platform"/>
            <consortium name="The Broad Institute Genome Sequencing Center for Infectious Disease"/>
            <person name="Wu L."/>
            <person name="Ma J."/>
        </authorList>
    </citation>
    <scope>NUCLEOTIDE SEQUENCE [LARGE SCALE GENOMIC DNA]</scope>
    <source>
        <strain evidence="3">CCUG 63369</strain>
    </source>
</reference>
<keyword evidence="1" id="KW-0472">Membrane</keyword>
<sequence length="247" mass="26930">MPDEKAPPKRKQGIYGWRAFFLMFGCGGAAALLVIGTVAGVIRMTASSLTSEDSGDSVALPTREPVATMTPGAIDLCELINDAPPVTLTARIDEPNGPDETGAGGGQAWTVSDECSWGLIGEDSREWEMRFSYKAIIATDGNEKRFSMAKDRFEKESDSARRLFGVIEVNENSSNEHGRQREIFGVLDSGAQAYVLVREVKSSVYVVDIREQSESPGNEDYRIQQFGSRASDISTLVDNPLRDVVPD</sequence>
<proteinExistence type="predicted"/>
<evidence type="ECO:0000256" key="1">
    <source>
        <dbReference type="SAM" id="Phobius"/>
    </source>
</evidence>
<dbReference type="EMBL" id="JBHTHR010000330">
    <property type="protein sequence ID" value="MFD0801934.1"/>
    <property type="molecule type" value="Genomic_DNA"/>
</dbReference>
<dbReference type="Proteomes" id="UP001596956">
    <property type="component" value="Unassembled WGS sequence"/>
</dbReference>
<evidence type="ECO:0000313" key="3">
    <source>
        <dbReference type="Proteomes" id="UP001596956"/>
    </source>
</evidence>
<accession>A0ABW3BGR7</accession>
<comment type="caution">
    <text evidence="2">The sequence shown here is derived from an EMBL/GenBank/DDBJ whole genome shotgun (WGS) entry which is preliminary data.</text>
</comment>
<feature type="transmembrane region" description="Helical" evidence="1">
    <location>
        <begin position="20"/>
        <end position="42"/>
    </location>
</feature>
<name>A0ABW3BGR7_9ACTN</name>
<keyword evidence="1" id="KW-1133">Transmembrane helix</keyword>